<gene>
    <name evidence="1" type="ORF">GCM10020260_23560</name>
</gene>
<reference evidence="2" key="1">
    <citation type="journal article" date="2019" name="Int. J. Syst. Evol. Microbiol.">
        <title>The Global Catalogue of Microorganisms (GCM) 10K type strain sequencing project: providing services to taxonomists for standard genome sequencing and annotation.</title>
        <authorList>
            <consortium name="The Broad Institute Genomics Platform"/>
            <consortium name="The Broad Institute Genome Sequencing Center for Infectious Disease"/>
            <person name="Wu L."/>
            <person name="Ma J."/>
        </authorList>
    </citation>
    <scope>NUCLEOTIDE SEQUENCE [LARGE SCALE GENOMIC DNA]</scope>
    <source>
        <strain evidence="2">JCM 11483</strain>
    </source>
</reference>
<sequence length="142" mass="14913">MDSRGAQHTPASVLPDAEVRQVLIDHLLIGMAGLWGRLSSLVGDQRQMEVLRSAEAVRTLEDAVDEVLAADRPGVPAGTEGRLTLGIVGTGSGGGHPVAVQVIWHPEHVDVVAHALRGPGMQGSPTQALAVVEEALAPHHRR</sequence>
<organism evidence="1 2">
    <name type="scientific">Nesterenkonia halobia</name>
    <dbReference type="NCBI Taxonomy" id="37922"/>
    <lineage>
        <taxon>Bacteria</taxon>
        <taxon>Bacillati</taxon>
        <taxon>Actinomycetota</taxon>
        <taxon>Actinomycetes</taxon>
        <taxon>Micrococcales</taxon>
        <taxon>Micrococcaceae</taxon>
        <taxon>Nesterenkonia</taxon>
    </lineage>
</organism>
<accession>A0ABP6RGF1</accession>
<dbReference type="EMBL" id="BAAAYG010000010">
    <property type="protein sequence ID" value="GAA3287275.1"/>
    <property type="molecule type" value="Genomic_DNA"/>
</dbReference>
<keyword evidence="2" id="KW-1185">Reference proteome</keyword>
<evidence type="ECO:0000313" key="2">
    <source>
        <dbReference type="Proteomes" id="UP001501736"/>
    </source>
</evidence>
<protein>
    <submittedName>
        <fullName evidence="1">Uncharacterized protein</fullName>
    </submittedName>
</protein>
<dbReference type="Proteomes" id="UP001501736">
    <property type="component" value="Unassembled WGS sequence"/>
</dbReference>
<proteinExistence type="predicted"/>
<dbReference type="RefSeq" id="WP_344721605.1">
    <property type="nucleotide sequence ID" value="NZ_BAAAYG010000010.1"/>
</dbReference>
<comment type="caution">
    <text evidence="1">The sequence shown here is derived from an EMBL/GenBank/DDBJ whole genome shotgun (WGS) entry which is preliminary data.</text>
</comment>
<name>A0ABP6RGF1_9MICC</name>
<evidence type="ECO:0000313" key="1">
    <source>
        <dbReference type="EMBL" id="GAA3287275.1"/>
    </source>
</evidence>